<feature type="region of interest" description="Disordered" evidence="2">
    <location>
        <begin position="53"/>
        <end position="118"/>
    </location>
</feature>
<dbReference type="OrthoDB" id="289416at2759"/>
<name>A0A3B4DBF4_PYGNA</name>
<feature type="compositionally biased region" description="Polar residues" evidence="2">
    <location>
        <begin position="62"/>
        <end position="74"/>
    </location>
</feature>
<dbReference type="Ensembl" id="ENSPNAT00000030713.2">
    <property type="protein sequence ID" value="ENSPNAP00000020274.1"/>
    <property type="gene ID" value="ENSPNAG00000027063.2"/>
</dbReference>
<dbReference type="Proteomes" id="UP001501920">
    <property type="component" value="Chromosome 18"/>
</dbReference>
<accession>A0A3B4DBF4</accession>
<reference evidence="3" key="3">
    <citation type="submission" date="2025-09" db="UniProtKB">
        <authorList>
            <consortium name="Ensembl"/>
        </authorList>
    </citation>
    <scope>IDENTIFICATION</scope>
</reference>
<dbReference type="AlphaFoldDB" id="A0A3B4DBF4"/>
<reference evidence="3 4" key="1">
    <citation type="submission" date="2020-10" db="EMBL/GenBank/DDBJ databases">
        <title>Pygocentrus nattereri (red-bellied piranha) genome, fPygNat1, primary haplotype.</title>
        <authorList>
            <person name="Myers G."/>
            <person name="Meyer A."/>
            <person name="Karagic N."/>
            <person name="Pippel M."/>
            <person name="Winkler S."/>
            <person name="Tracey A."/>
            <person name="Wood J."/>
            <person name="Formenti G."/>
            <person name="Howe K."/>
            <person name="Fedrigo O."/>
            <person name="Jarvis E.D."/>
        </authorList>
    </citation>
    <scope>NUCLEOTIDE SEQUENCE [LARGE SCALE GENOMIC DNA]</scope>
</reference>
<dbReference type="PANTHER" id="PTHR33820">
    <property type="entry name" value="COILED-COIL DOMAIN-CONTAINING PROTEIN 17"/>
    <property type="match status" value="1"/>
</dbReference>
<keyword evidence="4" id="KW-1185">Reference proteome</keyword>
<proteinExistence type="predicted"/>
<organism evidence="3 4">
    <name type="scientific">Pygocentrus nattereri</name>
    <name type="common">Red-bellied piranha</name>
    <dbReference type="NCBI Taxonomy" id="42514"/>
    <lineage>
        <taxon>Eukaryota</taxon>
        <taxon>Metazoa</taxon>
        <taxon>Chordata</taxon>
        <taxon>Craniata</taxon>
        <taxon>Vertebrata</taxon>
        <taxon>Euteleostomi</taxon>
        <taxon>Actinopterygii</taxon>
        <taxon>Neopterygii</taxon>
        <taxon>Teleostei</taxon>
        <taxon>Ostariophysi</taxon>
        <taxon>Characiformes</taxon>
        <taxon>Characoidei</taxon>
        <taxon>Pygocentrus</taxon>
    </lineage>
</organism>
<sequence>MDSLVCSTCNMSFRSSHFLAKHKERFCIGDADHQTQESDFTQTMGERIRELRRKHQQERNNKGTQRSQQNLDTTTQHELRKRNSEPTADRTHPQIQDLFEIPKRQAPQSSDSKKWNKQRREINQQELIVQNRKVAQLEKMLLELKEQEKRNTTLLESLIDHLQHDPTEPTAVTSKGRDTLQSSNPHLLIPETREEVTQTYVPVYGGGVLSSEISTLRLSYLQNGGKDPHILAQLQDLLNEALNVEILPFPKTYHTERTKHGPKPKDNKKDFFRELISTEIKNQHLEEEIRRLQLRKRRSAMTRKTPDYQPSEQEMRSMKMDIDLLKNEIEINHLRKMIRSRKVEPTLTTFPPLEEPRLQTPPYTKYSMDVSEGLSPAPYDPMAGFVVFYDFLLGLCPSYRVCRLMVGLYSGEQCLGSPSVLPPVYCEPFILSTHPSRYNQGQKAVLASKQAVPEVQPAPSASLVMQVQASGGYDIYGQEVTHLAPRGWVKLDIFDHHNRIISGRWKIPVRILPAKPSMTTAEVNTVPQLDNADLYLRIVNARDAEIQSAVPISIYTAGIYRYFPVTTARHHFSRQDSHEPVQTPAVQSAQVYIPPCTQSLDPPSTGLFDNPE</sequence>
<keyword evidence="1" id="KW-0175">Coiled coil</keyword>
<feature type="coiled-coil region" evidence="1">
    <location>
        <begin position="127"/>
        <end position="157"/>
    </location>
</feature>
<evidence type="ECO:0008006" key="5">
    <source>
        <dbReference type="Google" id="ProtNLM"/>
    </source>
</evidence>
<dbReference type="GeneID" id="108428852"/>
<evidence type="ECO:0000256" key="2">
    <source>
        <dbReference type="SAM" id="MobiDB-lite"/>
    </source>
</evidence>
<protein>
    <recommendedName>
        <fullName evidence="5">Coiled-coil domain containing 17</fullName>
    </recommendedName>
</protein>
<evidence type="ECO:0000313" key="3">
    <source>
        <dbReference type="Ensembl" id="ENSPNAP00000020274.1"/>
    </source>
</evidence>
<evidence type="ECO:0000313" key="4">
    <source>
        <dbReference type="Proteomes" id="UP001501920"/>
    </source>
</evidence>
<feature type="coiled-coil region" evidence="1">
    <location>
        <begin position="275"/>
        <end position="302"/>
    </location>
</feature>
<dbReference type="OMA" id="DPSYRVC"/>
<reference evidence="3" key="2">
    <citation type="submission" date="2025-08" db="UniProtKB">
        <authorList>
            <consortium name="Ensembl"/>
        </authorList>
    </citation>
    <scope>IDENTIFICATION</scope>
</reference>
<dbReference type="RefSeq" id="XP_017555686.1">
    <property type="nucleotide sequence ID" value="XM_017700197.2"/>
</dbReference>
<evidence type="ECO:0000256" key="1">
    <source>
        <dbReference type="SAM" id="Coils"/>
    </source>
</evidence>
<feature type="compositionally biased region" description="Basic and acidic residues" evidence="2">
    <location>
        <begin position="75"/>
        <end position="92"/>
    </location>
</feature>
<dbReference type="STRING" id="42514.ENSPNAP00000020274"/>
<dbReference type="InterPro" id="IPR038800">
    <property type="entry name" value="CCDC17"/>
</dbReference>
<dbReference type="GeneTree" id="ENSGT00940000167241"/>
<dbReference type="PANTHER" id="PTHR33820:SF5">
    <property type="entry name" value="COILED-COIL DOMAIN-CONTAINING PROTEIN 17-LIKE"/>
    <property type="match status" value="1"/>
</dbReference>